<keyword evidence="4" id="KW-1185">Reference proteome</keyword>
<protein>
    <submittedName>
        <fullName evidence="3">Glycoside hydrolase family 127 protein</fullName>
    </submittedName>
</protein>
<dbReference type="Pfam" id="PF07944">
    <property type="entry name" value="Beta-AFase-like_GH127_cat"/>
    <property type="match status" value="1"/>
</dbReference>
<dbReference type="KEGG" id="adin:H7849_06185"/>
<dbReference type="PANTHER" id="PTHR31151:SF0">
    <property type="entry name" value="PROLINE-TRNA LIGASE (DUF1680)"/>
    <property type="match status" value="1"/>
</dbReference>
<feature type="domain" description="Non-reducing end beta-L-arabinofuranosidase-like GH127 catalytic" evidence="1">
    <location>
        <begin position="39"/>
        <end position="406"/>
    </location>
</feature>
<dbReference type="RefSeq" id="WP_186745030.1">
    <property type="nucleotide sequence ID" value="NZ_CP060394.1"/>
</dbReference>
<dbReference type="GO" id="GO:0016787">
    <property type="term" value="F:hydrolase activity"/>
    <property type="evidence" value="ECO:0007669"/>
    <property type="project" value="UniProtKB-KW"/>
</dbReference>
<feature type="domain" description="Non-reducing end beta-L-arabinofuranosidase-like GH127 middle" evidence="2">
    <location>
        <begin position="418"/>
        <end position="512"/>
    </location>
</feature>
<dbReference type="InterPro" id="IPR049046">
    <property type="entry name" value="Beta-AFase-like_GH127_middle"/>
</dbReference>
<proteinExistence type="predicted"/>
<evidence type="ECO:0000313" key="3">
    <source>
        <dbReference type="EMBL" id="QNI33532.1"/>
    </source>
</evidence>
<reference evidence="3 4" key="1">
    <citation type="submission" date="2020-08" db="EMBL/GenBank/DDBJ databases">
        <title>Edaphobacter telluris sp. nov. and Acidobacterium dinghuensis sp. nov., two acidobacteria isolated from forest soil.</title>
        <authorList>
            <person name="Fu J."/>
            <person name="Qiu L."/>
        </authorList>
    </citation>
    <scope>NUCLEOTIDE SEQUENCE [LARGE SCALE GENOMIC DNA]</scope>
    <source>
        <strain evidence="3">4Y35</strain>
    </source>
</reference>
<gene>
    <name evidence="3" type="ORF">H7849_06185</name>
</gene>
<evidence type="ECO:0000259" key="2">
    <source>
        <dbReference type="Pfam" id="PF20736"/>
    </source>
</evidence>
<dbReference type="InterPro" id="IPR008928">
    <property type="entry name" value="6-hairpin_glycosidase_sf"/>
</dbReference>
<dbReference type="SUPFAM" id="SSF48208">
    <property type="entry name" value="Six-hairpin glycosidases"/>
    <property type="match status" value="1"/>
</dbReference>
<dbReference type="AlphaFoldDB" id="A0A7G8BLW2"/>
<evidence type="ECO:0000313" key="4">
    <source>
        <dbReference type="Proteomes" id="UP000515312"/>
    </source>
</evidence>
<accession>A0A7G8BLW2</accession>
<dbReference type="PANTHER" id="PTHR31151">
    <property type="entry name" value="PROLINE-TRNA LIGASE (DUF1680)"/>
    <property type="match status" value="1"/>
</dbReference>
<dbReference type="GO" id="GO:0005975">
    <property type="term" value="P:carbohydrate metabolic process"/>
    <property type="evidence" value="ECO:0007669"/>
    <property type="project" value="InterPro"/>
</dbReference>
<name>A0A7G8BLW2_9BACT</name>
<organism evidence="3 4">
    <name type="scientific">Alloacidobacterium dinghuense</name>
    <dbReference type="NCBI Taxonomy" id="2763107"/>
    <lineage>
        <taxon>Bacteria</taxon>
        <taxon>Pseudomonadati</taxon>
        <taxon>Acidobacteriota</taxon>
        <taxon>Terriglobia</taxon>
        <taxon>Terriglobales</taxon>
        <taxon>Acidobacteriaceae</taxon>
        <taxon>Alloacidobacterium</taxon>
    </lineage>
</organism>
<dbReference type="InterPro" id="IPR012878">
    <property type="entry name" value="Beta-AFase-like_GH127_cat"/>
</dbReference>
<sequence>MPKSLTAFAQDAVADVPRSNRAGGYEKVFWKAEPFPMTAVRLRSGPMKDAQEINLRYINSIPNDRLLHMFRVTAGLPSTAEPLGGWEEPKCELRGHFAGGHYLSACALMYASTGDEGIRDKGNALVVELAKCQKANGYLGAYPEDFYDRLKNHQKVWAPFYTYHKIMAGHVDMYVHCGNEQALGTAEKMAGWANDWAKPISDADFQRILNVEYGGMQEVLFNLYALTGKEEYAQLAQGFSKKKFFDPLAEGEDDLAGIHANTHIPQVIGAARGYELTGDAHYHEIADYFWHQCVGHHTYATGGTSNGEFWQAPDKLADQLGPAAEECCCSYNMMKLSRHVFGWNPDPRVMDYYERLLFNVRLGTQDPDGMLMYYVSLKPGFWKTFGTPYNAFWCCTGTGVEEYSKTNDSIYFHDDKSIYVNLFIGSEVDWKEKGVRLVQDTNFPEEEGTTLTFKAAKATPLALKIRTPYWATEGVQIKVNGKVEKVETAPSSYAEIKRTWHDGDKVEVALPMHLHTSPLQDDQTLQAAMYGPLVLAAEMGKDGLTKKMIYGDYGPDEKHEKVPLPEVHVAANEPTSWFEKAPGGGLKFQTVGQSQQMNLIPLYKLLDERYSVYWKVNPKPAQG</sequence>
<dbReference type="Proteomes" id="UP000515312">
    <property type="component" value="Chromosome"/>
</dbReference>
<dbReference type="EMBL" id="CP060394">
    <property type="protein sequence ID" value="QNI33532.1"/>
    <property type="molecule type" value="Genomic_DNA"/>
</dbReference>
<evidence type="ECO:0000259" key="1">
    <source>
        <dbReference type="Pfam" id="PF07944"/>
    </source>
</evidence>
<dbReference type="Pfam" id="PF20736">
    <property type="entry name" value="Glyco_hydro127M"/>
    <property type="match status" value="1"/>
</dbReference>
<keyword evidence="3" id="KW-0378">Hydrolase</keyword>